<dbReference type="NCBIfam" id="TIGR02937">
    <property type="entry name" value="sigma70-ECF"/>
    <property type="match status" value="1"/>
</dbReference>
<dbReference type="SUPFAM" id="SSF88946">
    <property type="entry name" value="Sigma2 domain of RNA polymerase sigma factors"/>
    <property type="match status" value="1"/>
</dbReference>
<sequence>MTLPAPRPERRPEPAPGAAGNAAAAAAAAAFRTEWGQIVATLIRMTGDWDLAEDCAQDAFTAALRRWPRDGVPARPGAWLTTTARNRAVDRLRRDAAGADRLRRAALTAPGPPASGPGEDGGREDGFGDDRLRLMFTCCHPALAPEARVALTLRTLAGLTTAEIARAFLVSEPAMSKRLTRAKRKIRAAGVPYRVPPPHLLPRRLGAVLAVLYLLFNEGYTAGDDASGNGPERRRLSAEAIRLARVLAALMPAEPEPRGLLALMLLHDARAAARVDAAGALVTLEHQDRARWDAAEIEEGTRLLDAALLDARAAGRPAGPYLVQAAIAACHVTAPDAASTDWPQIAALYDVLARLAPTPVVALNRAVAVGMARGPRAGLDLVERLEREGALDGYHLLPATRADLLRRLGRRAEAAGAYRSALALAPGDADRRYLARRLAEVTAPDTGAGAGQG</sequence>
<dbReference type="Pfam" id="PF20239">
    <property type="entry name" value="DUF6596"/>
    <property type="match status" value="1"/>
</dbReference>
<gene>
    <name evidence="9" type="ORF">J4557_25480</name>
</gene>
<dbReference type="InterPro" id="IPR036388">
    <property type="entry name" value="WH-like_DNA-bd_sf"/>
</dbReference>
<feature type="domain" description="DUF6596" evidence="8">
    <location>
        <begin position="204"/>
        <end position="307"/>
    </location>
</feature>
<evidence type="ECO:0000256" key="1">
    <source>
        <dbReference type="ARBA" id="ARBA00010641"/>
    </source>
</evidence>
<keyword evidence="2" id="KW-0805">Transcription regulation</keyword>
<dbReference type="InterPro" id="IPR007627">
    <property type="entry name" value="RNA_pol_sigma70_r2"/>
</dbReference>
<dbReference type="SUPFAM" id="SSF88659">
    <property type="entry name" value="Sigma3 and sigma4 domains of RNA polymerase sigma factors"/>
    <property type="match status" value="1"/>
</dbReference>
<evidence type="ECO:0000313" key="9">
    <source>
        <dbReference type="EMBL" id="MBO2440883.1"/>
    </source>
</evidence>
<dbReference type="InterPro" id="IPR013324">
    <property type="entry name" value="RNA_pol_sigma_r3/r4-like"/>
</dbReference>
<dbReference type="Gene3D" id="1.10.10.10">
    <property type="entry name" value="Winged helix-like DNA-binding domain superfamily/Winged helix DNA-binding domain"/>
    <property type="match status" value="1"/>
</dbReference>
<evidence type="ECO:0000256" key="2">
    <source>
        <dbReference type="ARBA" id="ARBA00023015"/>
    </source>
</evidence>
<dbReference type="Gene3D" id="1.10.1740.10">
    <property type="match status" value="1"/>
</dbReference>
<evidence type="ECO:0000259" key="8">
    <source>
        <dbReference type="Pfam" id="PF20239"/>
    </source>
</evidence>
<protein>
    <submittedName>
        <fullName evidence="9">Sigma-70 family RNA polymerase sigma factor</fullName>
    </submittedName>
</protein>
<evidence type="ECO:0000259" key="7">
    <source>
        <dbReference type="Pfam" id="PF08281"/>
    </source>
</evidence>
<organism evidence="9 10">
    <name type="scientific">Actinomadura nitritigenes</name>
    <dbReference type="NCBI Taxonomy" id="134602"/>
    <lineage>
        <taxon>Bacteria</taxon>
        <taxon>Bacillati</taxon>
        <taxon>Actinomycetota</taxon>
        <taxon>Actinomycetes</taxon>
        <taxon>Streptosporangiales</taxon>
        <taxon>Thermomonosporaceae</taxon>
        <taxon>Actinomadura</taxon>
    </lineage>
</organism>
<accession>A0ABS3R3Q7</accession>
<dbReference type="InterPro" id="IPR014284">
    <property type="entry name" value="RNA_pol_sigma-70_dom"/>
</dbReference>
<dbReference type="PANTHER" id="PTHR47756:SF2">
    <property type="entry name" value="BLL6612 PROTEIN"/>
    <property type="match status" value="1"/>
</dbReference>
<reference evidence="9 10" key="1">
    <citation type="submission" date="2021-03" db="EMBL/GenBank/DDBJ databases">
        <authorList>
            <person name="Kanchanasin P."/>
            <person name="Saeng-In P."/>
            <person name="Phongsopitanun W."/>
            <person name="Yuki M."/>
            <person name="Kudo T."/>
            <person name="Ohkuma M."/>
            <person name="Tanasupawat S."/>
        </authorList>
    </citation>
    <scope>NUCLEOTIDE SEQUENCE [LARGE SCALE GENOMIC DNA]</scope>
    <source>
        <strain evidence="9 10">L46</strain>
    </source>
</reference>
<dbReference type="InterPro" id="IPR013249">
    <property type="entry name" value="RNA_pol_sigma70_r4_t2"/>
</dbReference>
<keyword evidence="3" id="KW-0731">Sigma factor</keyword>
<dbReference type="Proteomes" id="UP000666915">
    <property type="component" value="Unassembled WGS sequence"/>
</dbReference>
<feature type="domain" description="RNA polymerase sigma factor 70 region 4 type 2" evidence="7">
    <location>
        <begin position="135"/>
        <end position="186"/>
    </location>
</feature>
<evidence type="ECO:0000256" key="5">
    <source>
        <dbReference type="SAM" id="MobiDB-lite"/>
    </source>
</evidence>
<dbReference type="InterPro" id="IPR046531">
    <property type="entry name" value="DUF6596"/>
</dbReference>
<dbReference type="Pfam" id="PF08281">
    <property type="entry name" value="Sigma70_r4_2"/>
    <property type="match status" value="1"/>
</dbReference>
<keyword evidence="10" id="KW-1185">Reference proteome</keyword>
<dbReference type="RefSeq" id="WP_208269247.1">
    <property type="nucleotide sequence ID" value="NZ_BAAAGM010000038.1"/>
</dbReference>
<evidence type="ECO:0000256" key="4">
    <source>
        <dbReference type="ARBA" id="ARBA00023163"/>
    </source>
</evidence>
<dbReference type="EMBL" id="JAGEOK010000016">
    <property type="protein sequence ID" value="MBO2440883.1"/>
    <property type="molecule type" value="Genomic_DNA"/>
</dbReference>
<feature type="domain" description="RNA polymerase sigma-70 region 2" evidence="6">
    <location>
        <begin position="37"/>
        <end position="95"/>
    </location>
</feature>
<name>A0ABS3R3Q7_9ACTN</name>
<evidence type="ECO:0000259" key="6">
    <source>
        <dbReference type="Pfam" id="PF04542"/>
    </source>
</evidence>
<evidence type="ECO:0000256" key="3">
    <source>
        <dbReference type="ARBA" id="ARBA00023082"/>
    </source>
</evidence>
<dbReference type="Pfam" id="PF04542">
    <property type="entry name" value="Sigma70_r2"/>
    <property type="match status" value="1"/>
</dbReference>
<dbReference type="InterPro" id="IPR013325">
    <property type="entry name" value="RNA_pol_sigma_r2"/>
</dbReference>
<comment type="caution">
    <text evidence="9">The sequence shown here is derived from an EMBL/GenBank/DDBJ whole genome shotgun (WGS) entry which is preliminary data.</text>
</comment>
<dbReference type="PANTHER" id="PTHR47756">
    <property type="entry name" value="BLL6612 PROTEIN-RELATED"/>
    <property type="match status" value="1"/>
</dbReference>
<comment type="similarity">
    <text evidence="1">Belongs to the sigma-70 factor family. ECF subfamily.</text>
</comment>
<feature type="region of interest" description="Disordered" evidence="5">
    <location>
        <begin position="100"/>
        <end position="126"/>
    </location>
</feature>
<proteinExistence type="inferred from homology"/>
<keyword evidence="4" id="KW-0804">Transcription</keyword>
<evidence type="ECO:0000313" key="10">
    <source>
        <dbReference type="Proteomes" id="UP000666915"/>
    </source>
</evidence>